<keyword evidence="2" id="KW-0472">Membrane</keyword>
<feature type="transmembrane region" description="Helical" evidence="2">
    <location>
        <begin position="93"/>
        <end position="113"/>
    </location>
</feature>
<organism evidence="4 5">
    <name type="scientific">Streptomyces gossypii</name>
    <dbReference type="NCBI Taxonomy" id="2883101"/>
    <lineage>
        <taxon>Bacteria</taxon>
        <taxon>Bacillati</taxon>
        <taxon>Actinomycetota</taxon>
        <taxon>Actinomycetes</taxon>
        <taxon>Kitasatosporales</taxon>
        <taxon>Streptomycetaceae</taxon>
        <taxon>Streptomyces</taxon>
    </lineage>
</organism>
<evidence type="ECO:0000313" key="5">
    <source>
        <dbReference type="Proteomes" id="UP001156389"/>
    </source>
</evidence>
<comment type="caution">
    <text evidence="4">The sequence shown here is derived from an EMBL/GenBank/DDBJ whole genome shotgun (WGS) entry which is preliminary data.</text>
</comment>
<dbReference type="EMBL" id="JAJAGO010000015">
    <property type="protein sequence ID" value="MCT2593714.1"/>
    <property type="molecule type" value="Genomic_DNA"/>
</dbReference>
<evidence type="ECO:0008006" key="6">
    <source>
        <dbReference type="Google" id="ProtNLM"/>
    </source>
</evidence>
<sequence length="236" mass="24916">MYGPAATPPPPLPAPRRSGRPGAKGMALRLLYASFPVWSLGLLAWVPSLRFALLRRRAADWGVLVVLVLLTAVYVTLLITVEEDPKGEGMASFWAGVYVVFFIIGAAVHAILADRFLREPGMRGFMAAAPGGPVPGGHLPGGPPPGALGETQVLSYGYPPTAYGTGAPSYGYPQSPAPSYGYPQPQPQPQPQAQAPAPQPPAAPASPAPHASTRMRQVASELDELDELLRKRGDPR</sequence>
<accession>A0ABT2K0L2</accession>
<evidence type="ECO:0000256" key="2">
    <source>
        <dbReference type="SAM" id="Phobius"/>
    </source>
</evidence>
<feature type="compositionally biased region" description="Pro residues" evidence="1">
    <location>
        <begin position="197"/>
        <end position="207"/>
    </location>
</feature>
<feature type="transmembrane region" description="Helical" evidence="2">
    <location>
        <begin position="58"/>
        <end position="81"/>
    </location>
</feature>
<feature type="compositionally biased region" description="Basic and acidic residues" evidence="1">
    <location>
        <begin position="227"/>
        <end position="236"/>
    </location>
</feature>
<dbReference type="EMBL" id="JAJAGO010000012">
    <property type="protein sequence ID" value="MCT2592981.1"/>
    <property type="molecule type" value="Genomic_DNA"/>
</dbReference>
<evidence type="ECO:0000313" key="3">
    <source>
        <dbReference type="EMBL" id="MCT2592981.1"/>
    </source>
</evidence>
<keyword evidence="2" id="KW-1133">Transmembrane helix</keyword>
<keyword evidence="2" id="KW-0812">Transmembrane</keyword>
<evidence type="ECO:0000256" key="1">
    <source>
        <dbReference type="SAM" id="MobiDB-lite"/>
    </source>
</evidence>
<dbReference type="RefSeq" id="WP_260220332.1">
    <property type="nucleotide sequence ID" value="NZ_JAJAGO010000012.1"/>
</dbReference>
<keyword evidence="5" id="KW-1185">Reference proteome</keyword>
<feature type="region of interest" description="Disordered" evidence="1">
    <location>
        <begin position="167"/>
        <end position="236"/>
    </location>
</feature>
<feature type="compositionally biased region" description="Pro residues" evidence="1">
    <location>
        <begin position="1"/>
        <end position="14"/>
    </location>
</feature>
<protein>
    <recommendedName>
        <fullName evidence="6">Integral membrane protein</fullName>
    </recommendedName>
</protein>
<reference evidence="4 5" key="1">
    <citation type="submission" date="2021-10" db="EMBL/GenBank/DDBJ databases">
        <title>Streptomyces gossypii sp. nov., isolated from soil collected from cotton field.</title>
        <authorList>
            <person name="Ge X."/>
            <person name="Chen X."/>
            <person name="Liu W."/>
        </authorList>
    </citation>
    <scope>NUCLEOTIDE SEQUENCE [LARGE SCALE GENOMIC DNA]</scope>
    <source>
        <strain evidence="4 5">N2-109</strain>
    </source>
</reference>
<gene>
    <name evidence="3" type="ORF">LHJ74_24220</name>
    <name evidence="4" type="ORF">LHJ74_28055</name>
</gene>
<proteinExistence type="predicted"/>
<feature type="region of interest" description="Disordered" evidence="1">
    <location>
        <begin position="1"/>
        <end position="20"/>
    </location>
</feature>
<evidence type="ECO:0000313" key="4">
    <source>
        <dbReference type="EMBL" id="MCT2593714.1"/>
    </source>
</evidence>
<name>A0ABT2K0L2_9ACTN</name>
<feature type="transmembrane region" description="Helical" evidence="2">
    <location>
        <begin position="26"/>
        <end position="46"/>
    </location>
</feature>
<feature type="compositionally biased region" description="Low complexity" evidence="1">
    <location>
        <begin position="167"/>
        <end position="183"/>
    </location>
</feature>
<dbReference type="Proteomes" id="UP001156389">
    <property type="component" value="Unassembled WGS sequence"/>
</dbReference>